<evidence type="ECO:0000256" key="2">
    <source>
        <dbReference type="ARBA" id="ARBA00005019"/>
    </source>
</evidence>
<proteinExistence type="inferred from homology"/>
<dbReference type="STRING" id="35818.HPU229336_08000"/>
<dbReference type="Gene3D" id="3.40.50.620">
    <property type="entry name" value="HUPs"/>
    <property type="match status" value="1"/>
</dbReference>
<dbReference type="EMBL" id="JNOC01000016">
    <property type="protein sequence ID" value="KPH56297.1"/>
    <property type="molecule type" value="Genomic_DNA"/>
</dbReference>
<dbReference type="Pfam" id="PF01467">
    <property type="entry name" value="CTP_transf_like"/>
    <property type="match status" value="1"/>
</dbReference>
<keyword evidence="4 11" id="KW-0662">Pyridine nucleotide biosynthesis</keyword>
<dbReference type="Proteomes" id="UP000037800">
    <property type="component" value="Unassembled WGS sequence"/>
</dbReference>
<organism evidence="14 16">
    <name type="scientific">Helicobacter pullorum</name>
    <dbReference type="NCBI Taxonomy" id="35818"/>
    <lineage>
        <taxon>Bacteria</taxon>
        <taxon>Pseudomonadati</taxon>
        <taxon>Campylobacterota</taxon>
        <taxon>Epsilonproteobacteria</taxon>
        <taxon>Campylobacterales</taxon>
        <taxon>Helicobacteraceae</taxon>
        <taxon>Helicobacter</taxon>
    </lineage>
</organism>
<evidence type="ECO:0000256" key="11">
    <source>
        <dbReference type="HAMAP-Rule" id="MF_00244"/>
    </source>
</evidence>
<dbReference type="NCBIfam" id="TIGR00482">
    <property type="entry name" value="nicotinate (nicotinamide) nucleotide adenylyltransferase"/>
    <property type="match status" value="1"/>
</dbReference>
<dbReference type="AlphaFoldDB" id="A0A0N0LS84"/>
<evidence type="ECO:0000256" key="6">
    <source>
        <dbReference type="ARBA" id="ARBA00022695"/>
    </source>
</evidence>
<dbReference type="SUPFAM" id="SSF52374">
    <property type="entry name" value="Nucleotidylyl transferase"/>
    <property type="match status" value="1"/>
</dbReference>
<comment type="catalytic activity">
    <reaction evidence="10 11">
        <text>nicotinate beta-D-ribonucleotide + ATP + H(+) = deamido-NAD(+) + diphosphate</text>
        <dbReference type="Rhea" id="RHEA:22860"/>
        <dbReference type="ChEBI" id="CHEBI:15378"/>
        <dbReference type="ChEBI" id="CHEBI:30616"/>
        <dbReference type="ChEBI" id="CHEBI:33019"/>
        <dbReference type="ChEBI" id="CHEBI:57502"/>
        <dbReference type="ChEBI" id="CHEBI:58437"/>
        <dbReference type="EC" id="2.7.7.18"/>
    </reaction>
</comment>
<dbReference type="EC" id="2.7.7.18" evidence="11"/>
<accession>A0A0N0LS84</accession>
<dbReference type="InterPro" id="IPR005248">
    <property type="entry name" value="NadD/NMNAT"/>
</dbReference>
<comment type="pathway">
    <text evidence="2 11">Cofactor biosynthesis; NAD(+) biosynthesis; deamido-NAD(+) from nicotinate D-ribonucleotide: step 1/1.</text>
</comment>
<evidence type="ECO:0000256" key="1">
    <source>
        <dbReference type="ARBA" id="ARBA00002324"/>
    </source>
</evidence>
<dbReference type="InterPro" id="IPR004821">
    <property type="entry name" value="Cyt_trans-like"/>
</dbReference>
<dbReference type="GeneID" id="93196806"/>
<evidence type="ECO:0000256" key="5">
    <source>
        <dbReference type="ARBA" id="ARBA00022679"/>
    </source>
</evidence>
<evidence type="ECO:0000313" key="16">
    <source>
        <dbReference type="Proteomes" id="UP000037997"/>
    </source>
</evidence>
<evidence type="ECO:0000313" key="15">
    <source>
        <dbReference type="Proteomes" id="UP000037800"/>
    </source>
</evidence>
<evidence type="ECO:0000259" key="12">
    <source>
        <dbReference type="Pfam" id="PF01467"/>
    </source>
</evidence>
<evidence type="ECO:0000256" key="8">
    <source>
        <dbReference type="ARBA" id="ARBA00022840"/>
    </source>
</evidence>
<evidence type="ECO:0000256" key="7">
    <source>
        <dbReference type="ARBA" id="ARBA00022741"/>
    </source>
</evidence>
<keyword evidence="7 11" id="KW-0547">Nucleotide-binding</keyword>
<evidence type="ECO:0000256" key="9">
    <source>
        <dbReference type="ARBA" id="ARBA00023027"/>
    </source>
</evidence>
<dbReference type="UniPathway" id="UPA00253">
    <property type="reaction ID" value="UER00332"/>
</dbReference>
<reference evidence="15 16" key="1">
    <citation type="submission" date="2014-06" db="EMBL/GenBank/DDBJ databases">
        <title>Helicobacter pullorum isolates in fresh chicken meat - phenotypic and genotypic features.</title>
        <authorList>
            <person name="Borges V."/>
            <person name="Santos A."/>
            <person name="Correia C.B."/>
            <person name="Saraiva M."/>
            <person name="Menard A."/>
            <person name="Vieira L."/>
            <person name="Sampaio D.A."/>
            <person name="Gomes J.P."/>
            <person name="Oleastro M."/>
        </authorList>
    </citation>
    <scope>NUCLEOTIDE SEQUENCE [LARGE SCALE GENOMIC DNA]</scope>
    <source>
        <strain evidence="14 16">229334/12</strain>
        <strain evidence="13 15">229336/12</strain>
    </source>
</reference>
<evidence type="ECO:0000313" key="14">
    <source>
        <dbReference type="EMBL" id="KPH56297.1"/>
    </source>
</evidence>
<name>A0A0N0LS84_9HELI</name>
<keyword evidence="9 11" id="KW-0520">NAD</keyword>
<dbReference type="EMBL" id="JNUR01000006">
    <property type="protein sequence ID" value="KPH51336.1"/>
    <property type="molecule type" value="Genomic_DNA"/>
</dbReference>
<dbReference type="GO" id="GO:0009435">
    <property type="term" value="P:NAD+ biosynthetic process"/>
    <property type="evidence" value="ECO:0007669"/>
    <property type="project" value="UniProtKB-UniRule"/>
</dbReference>
<sequence length="200" mass="23313">MQNIAVFGGSFDPPHLGHLEIIQSVFRFLTIEKLFVVPAFLNPFKTHSLFSPQKRLEWLKILTQDMPLPIEILDFEINQNKPTPTIETINFIQHTYKPQKIYLILGADNLKNLTKWHQYKNLKNQVEFVIIPRAHYKIDSKYQALPVEKIPISSTQIKEMLDKQDSKALEFIPKMILNDILKETNCKTIDKRLSILSNNS</sequence>
<comment type="similarity">
    <text evidence="3 11">Belongs to the NadD family.</text>
</comment>
<dbReference type="PANTHER" id="PTHR39321:SF3">
    <property type="entry name" value="PHOSPHOPANTETHEINE ADENYLYLTRANSFERASE"/>
    <property type="match status" value="1"/>
</dbReference>
<dbReference type="PANTHER" id="PTHR39321">
    <property type="entry name" value="NICOTINATE-NUCLEOTIDE ADENYLYLTRANSFERASE-RELATED"/>
    <property type="match status" value="1"/>
</dbReference>
<dbReference type="InterPro" id="IPR014729">
    <property type="entry name" value="Rossmann-like_a/b/a_fold"/>
</dbReference>
<comment type="function">
    <text evidence="1 11">Catalyzes the reversible adenylation of nicotinate mononucleotide (NaMN) to nicotinic acid adenine dinucleotide (NaAD).</text>
</comment>
<dbReference type="PATRIC" id="fig|35818.10.peg.1578"/>
<keyword evidence="8 11" id="KW-0067">ATP-binding</keyword>
<evidence type="ECO:0000313" key="13">
    <source>
        <dbReference type="EMBL" id="KPH51336.1"/>
    </source>
</evidence>
<keyword evidence="5 11" id="KW-0808">Transferase</keyword>
<protein>
    <recommendedName>
        <fullName evidence="11">Probable nicotinate-nucleotide adenylyltransferase</fullName>
        <ecNumber evidence="11">2.7.7.18</ecNumber>
    </recommendedName>
    <alternativeName>
        <fullName evidence="11">Deamido-NAD(+) diphosphorylase</fullName>
    </alternativeName>
    <alternativeName>
        <fullName evidence="11">Deamido-NAD(+) pyrophosphorylase</fullName>
    </alternativeName>
    <alternativeName>
        <fullName evidence="11">Nicotinate mononucleotide adenylyltransferase</fullName>
        <shortName evidence="11">NaMN adenylyltransferase</shortName>
    </alternativeName>
</protein>
<evidence type="ECO:0000256" key="3">
    <source>
        <dbReference type="ARBA" id="ARBA00009014"/>
    </source>
</evidence>
<keyword evidence="6 11" id="KW-0548">Nucleotidyltransferase</keyword>
<evidence type="ECO:0000256" key="4">
    <source>
        <dbReference type="ARBA" id="ARBA00022642"/>
    </source>
</evidence>
<gene>
    <name evidence="11" type="primary">nadD</name>
    <name evidence="14" type="ORF">HPU229334_02590</name>
    <name evidence="13" type="ORF">HPU229336_08000</name>
</gene>
<dbReference type="RefSeq" id="WP_054197642.1">
    <property type="nucleotide sequence ID" value="NZ_CAJFGW010000003.1"/>
</dbReference>
<dbReference type="NCBIfam" id="TIGR00125">
    <property type="entry name" value="cyt_tran_rel"/>
    <property type="match status" value="1"/>
</dbReference>
<dbReference type="GO" id="GO:0004515">
    <property type="term" value="F:nicotinate-nucleotide adenylyltransferase activity"/>
    <property type="evidence" value="ECO:0007669"/>
    <property type="project" value="UniProtKB-UniRule"/>
</dbReference>
<dbReference type="CDD" id="cd02165">
    <property type="entry name" value="NMNAT"/>
    <property type="match status" value="1"/>
</dbReference>
<dbReference type="GO" id="GO:0005524">
    <property type="term" value="F:ATP binding"/>
    <property type="evidence" value="ECO:0007669"/>
    <property type="project" value="UniProtKB-KW"/>
</dbReference>
<dbReference type="Proteomes" id="UP000037997">
    <property type="component" value="Unassembled WGS sequence"/>
</dbReference>
<feature type="domain" description="Cytidyltransferase-like" evidence="12">
    <location>
        <begin position="6"/>
        <end position="159"/>
    </location>
</feature>
<comment type="caution">
    <text evidence="14">The sequence shown here is derived from an EMBL/GenBank/DDBJ whole genome shotgun (WGS) entry which is preliminary data.</text>
</comment>
<evidence type="ECO:0000256" key="10">
    <source>
        <dbReference type="ARBA" id="ARBA00048721"/>
    </source>
</evidence>
<dbReference type="HAMAP" id="MF_00244">
    <property type="entry name" value="NaMN_adenylyltr"/>
    <property type="match status" value="1"/>
</dbReference>